<dbReference type="InterPro" id="IPR002645">
    <property type="entry name" value="STAS_dom"/>
</dbReference>
<dbReference type="Pfam" id="PF01740">
    <property type="entry name" value="STAS"/>
    <property type="match status" value="1"/>
</dbReference>
<protein>
    <submittedName>
        <fullName evidence="3">Anti-sigma-factor antagonist</fullName>
    </submittedName>
</protein>
<dbReference type="RefSeq" id="WP_012854976.1">
    <property type="nucleotide sequence ID" value="NC_013510.1"/>
</dbReference>
<accession>D1A696</accession>
<feature type="compositionally biased region" description="Low complexity" evidence="1">
    <location>
        <begin position="143"/>
        <end position="152"/>
    </location>
</feature>
<name>D1A696_THECD</name>
<dbReference type="AlphaFoldDB" id="D1A696"/>
<sequence length="170" mass="18022">MRDQCRRKSPSEPDPGRRPALRVRVHRTGSDLFVQLTGELCARTVETLRAPVLGALRAVPAARLVLDLSRVRMSDRFGLGVLVALRNTAIDVGGRVILLSPGAEIRALLAESGLDRHLITCTGLELTGTQVPVSTRPAPPLPLRAASPALPLEAPPEPAGERAAPEGAEA</sequence>
<feature type="domain" description="STAS" evidence="2">
    <location>
        <begin position="21"/>
        <end position="114"/>
    </location>
</feature>
<dbReference type="Gene3D" id="3.30.750.24">
    <property type="entry name" value="STAS domain"/>
    <property type="match status" value="1"/>
</dbReference>
<evidence type="ECO:0000313" key="4">
    <source>
        <dbReference type="Proteomes" id="UP000001918"/>
    </source>
</evidence>
<organism evidence="3 4">
    <name type="scientific">Thermomonospora curvata (strain ATCC 19995 / DSM 43183 / JCM 3096 / KCTC 9072 / NBRC 15933 / NCIMB 10081 / Henssen B9)</name>
    <dbReference type="NCBI Taxonomy" id="471852"/>
    <lineage>
        <taxon>Bacteria</taxon>
        <taxon>Bacillati</taxon>
        <taxon>Actinomycetota</taxon>
        <taxon>Actinomycetes</taxon>
        <taxon>Streptosporangiales</taxon>
        <taxon>Thermomonosporaceae</taxon>
        <taxon>Thermomonospora</taxon>
    </lineage>
</organism>
<evidence type="ECO:0000256" key="1">
    <source>
        <dbReference type="SAM" id="MobiDB-lite"/>
    </source>
</evidence>
<reference evidence="3 4" key="1">
    <citation type="journal article" date="2011" name="Stand. Genomic Sci.">
        <title>Complete genome sequence of Thermomonospora curvata type strain (B9).</title>
        <authorList>
            <person name="Chertkov O."/>
            <person name="Sikorski J."/>
            <person name="Nolan M."/>
            <person name="Lapidus A."/>
            <person name="Lucas S."/>
            <person name="Del Rio T.G."/>
            <person name="Tice H."/>
            <person name="Cheng J.F."/>
            <person name="Goodwin L."/>
            <person name="Pitluck S."/>
            <person name="Liolios K."/>
            <person name="Ivanova N."/>
            <person name="Mavromatis K."/>
            <person name="Mikhailova N."/>
            <person name="Ovchinnikova G."/>
            <person name="Pati A."/>
            <person name="Chen A."/>
            <person name="Palaniappan K."/>
            <person name="Djao O.D."/>
            <person name="Land M."/>
            <person name="Hauser L."/>
            <person name="Chang Y.J."/>
            <person name="Jeffries C.D."/>
            <person name="Brettin T."/>
            <person name="Han C."/>
            <person name="Detter J.C."/>
            <person name="Rohde M."/>
            <person name="Goker M."/>
            <person name="Woyke T."/>
            <person name="Bristow J."/>
            <person name="Eisen J.A."/>
            <person name="Markowitz V."/>
            <person name="Hugenholtz P."/>
            <person name="Klenk H.P."/>
            <person name="Kyrpides N.C."/>
        </authorList>
    </citation>
    <scope>NUCLEOTIDE SEQUENCE [LARGE SCALE GENOMIC DNA]</scope>
    <source>
        <strain evidence="4">ATCC 19995 / DSM 43183 / JCM 3096 / KCTC 9072 / NBRC 15933 / NCIMB 10081 / Henssen B9</strain>
    </source>
</reference>
<dbReference type="eggNOG" id="COG1366">
    <property type="taxonomic scope" value="Bacteria"/>
</dbReference>
<feature type="region of interest" description="Disordered" evidence="1">
    <location>
        <begin position="130"/>
        <end position="170"/>
    </location>
</feature>
<dbReference type="PROSITE" id="PS50801">
    <property type="entry name" value="STAS"/>
    <property type="match status" value="1"/>
</dbReference>
<dbReference type="InterPro" id="IPR036513">
    <property type="entry name" value="STAS_dom_sf"/>
</dbReference>
<dbReference type="CDD" id="cd07043">
    <property type="entry name" value="STAS_anti-anti-sigma_factors"/>
    <property type="match status" value="1"/>
</dbReference>
<evidence type="ECO:0000259" key="2">
    <source>
        <dbReference type="PROSITE" id="PS50801"/>
    </source>
</evidence>
<dbReference type="KEGG" id="tcu:Tcur_4673"/>
<dbReference type="Proteomes" id="UP000001918">
    <property type="component" value="Chromosome"/>
</dbReference>
<gene>
    <name evidence="3" type="ordered locus">Tcur_4673</name>
</gene>
<dbReference type="OrthoDB" id="3483052at2"/>
<dbReference type="HOGENOM" id="CLU_1569919_0_0_11"/>
<dbReference type="SUPFAM" id="SSF52091">
    <property type="entry name" value="SpoIIaa-like"/>
    <property type="match status" value="1"/>
</dbReference>
<dbReference type="EMBL" id="CP001738">
    <property type="protein sequence ID" value="ACZ00195.1"/>
    <property type="molecule type" value="Genomic_DNA"/>
</dbReference>
<keyword evidence="4" id="KW-1185">Reference proteome</keyword>
<dbReference type="STRING" id="471852.Tcur_4673"/>
<evidence type="ECO:0000313" key="3">
    <source>
        <dbReference type="EMBL" id="ACZ00195.1"/>
    </source>
</evidence>
<proteinExistence type="predicted"/>